<evidence type="ECO:0000256" key="1">
    <source>
        <dbReference type="SAM" id="MobiDB-lite"/>
    </source>
</evidence>
<evidence type="ECO:0000313" key="3">
    <source>
        <dbReference type="Proteomes" id="UP001157017"/>
    </source>
</evidence>
<dbReference type="Gene3D" id="3.40.50.1000">
    <property type="entry name" value="HAD superfamily/HAD-like"/>
    <property type="match status" value="1"/>
</dbReference>
<reference evidence="3" key="1">
    <citation type="journal article" date="2019" name="Int. J. Syst. Evol. Microbiol.">
        <title>The Global Catalogue of Microorganisms (GCM) 10K type strain sequencing project: providing services to taxonomists for standard genome sequencing and annotation.</title>
        <authorList>
            <consortium name="The Broad Institute Genomics Platform"/>
            <consortium name="The Broad Institute Genome Sequencing Center for Infectious Disease"/>
            <person name="Wu L."/>
            <person name="Ma J."/>
        </authorList>
    </citation>
    <scope>NUCLEOTIDE SEQUENCE [LARGE SCALE GENOMIC DNA]</scope>
    <source>
        <strain evidence="3">NBRC 108730</strain>
    </source>
</reference>
<dbReference type="Proteomes" id="UP001157017">
    <property type="component" value="Unassembled WGS sequence"/>
</dbReference>
<dbReference type="SUPFAM" id="SSF56784">
    <property type="entry name" value="HAD-like"/>
    <property type="match status" value="1"/>
</dbReference>
<organism evidence="2 3">
    <name type="scientific">Angustibacter aerolatus</name>
    <dbReference type="NCBI Taxonomy" id="1162965"/>
    <lineage>
        <taxon>Bacteria</taxon>
        <taxon>Bacillati</taxon>
        <taxon>Actinomycetota</taxon>
        <taxon>Actinomycetes</taxon>
        <taxon>Kineosporiales</taxon>
        <taxon>Kineosporiaceae</taxon>
    </lineage>
</organism>
<dbReference type="InterPro" id="IPR036412">
    <property type="entry name" value="HAD-like_sf"/>
</dbReference>
<keyword evidence="3" id="KW-1185">Reference proteome</keyword>
<dbReference type="EMBL" id="BSUZ01000001">
    <property type="protein sequence ID" value="GMA84805.1"/>
    <property type="molecule type" value="Genomic_DNA"/>
</dbReference>
<feature type="compositionally biased region" description="Basic residues" evidence="1">
    <location>
        <begin position="58"/>
        <end position="74"/>
    </location>
</feature>
<sequence>MPPELLPADSTAVDGVLPAAVLWDMDGTLLDTEPYWIEGEHALVERYGGTWSDEHAHQAGRQRPHGVGRVHPRARPGAARARADRRRACSRGSCGWCVSTCRGDPARSSLLHECSAAACGAPW</sequence>
<dbReference type="InterPro" id="IPR023214">
    <property type="entry name" value="HAD_sf"/>
</dbReference>
<evidence type="ECO:0000313" key="2">
    <source>
        <dbReference type="EMBL" id="GMA84805.1"/>
    </source>
</evidence>
<accession>A0ABQ6JD96</accession>
<gene>
    <name evidence="2" type="ORF">GCM10025868_00550</name>
</gene>
<feature type="region of interest" description="Disordered" evidence="1">
    <location>
        <begin position="54"/>
        <end position="84"/>
    </location>
</feature>
<protein>
    <submittedName>
        <fullName evidence="2">Uncharacterized protein</fullName>
    </submittedName>
</protein>
<dbReference type="Gene3D" id="1.10.150.240">
    <property type="entry name" value="Putative phosphatase, domain 2"/>
    <property type="match status" value="1"/>
</dbReference>
<comment type="caution">
    <text evidence="2">The sequence shown here is derived from an EMBL/GenBank/DDBJ whole genome shotgun (WGS) entry which is preliminary data.</text>
</comment>
<dbReference type="InterPro" id="IPR023198">
    <property type="entry name" value="PGP-like_dom2"/>
</dbReference>
<proteinExistence type="predicted"/>
<name>A0ABQ6JD96_9ACTN</name>